<dbReference type="STRING" id="497965.Cyan7822_1986"/>
<protein>
    <submittedName>
        <fullName evidence="2">Uncharacterized protein</fullName>
    </submittedName>
</protein>
<name>E0UBM4_GLOV7</name>
<gene>
    <name evidence="2" type="ordered locus">Cyan7822_1986</name>
</gene>
<dbReference type="EMBL" id="CP002198">
    <property type="protein sequence ID" value="ADN13968.1"/>
    <property type="molecule type" value="Genomic_DNA"/>
</dbReference>
<keyword evidence="3" id="KW-1185">Reference proteome</keyword>
<dbReference type="KEGG" id="cyj:Cyan7822_1986"/>
<feature type="region of interest" description="Disordered" evidence="1">
    <location>
        <begin position="1"/>
        <end position="23"/>
    </location>
</feature>
<dbReference type="RefSeq" id="WP_013322074.1">
    <property type="nucleotide sequence ID" value="NC_014501.1"/>
</dbReference>
<organism evidence="2 3">
    <name type="scientific">Gloeothece verrucosa (strain PCC 7822)</name>
    <name type="common">Cyanothece sp. (strain PCC 7822)</name>
    <dbReference type="NCBI Taxonomy" id="497965"/>
    <lineage>
        <taxon>Bacteria</taxon>
        <taxon>Bacillati</taxon>
        <taxon>Cyanobacteriota</taxon>
        <taxon>Cyanophyceae</taxon>
        <taxon>Oscillatoriophycideae</taxon>
        <taxon>Chroococcales</taxon>
        <taxon>Aphanothecaceae</taxon>
        <taxon>Gloeothece</taxon>
        <taxon>Gloeothece verrucosa</taxon>
    </lineage>
</organism>
<accession>E0UBM4</accession>
<evidence type="ECO:0000256" key="1">
    <source>
        <dbReference type="SAM" id="MobiDB-lite"/>
    </source>
</evidence>
<dbReference type="AlphaFoldDB" id="E0UBM4"/>
<dbReference type="HOGENOM" id="CLU_192232_0_1_3"/>
<proteinExistence type="predicted"/>
<sequence length="75" mass="8721">MTSQLISRESRQNHSLESLVHTSKTTFGEDPHLTKVMQSYQAAQQVEYLHLQAEIEVLLQQLQTLKQKRSRKKVS</sequence>
<dbReference type="eggNOG" id="ENOG5030QEM">
    <property type="taxonomic scope" value="Bacteria"/>
</dbReference>
<dbReference type="OrthoDB" id="467451at2"/>
<evidence type="ECO:0000313" key="2">
    <source>
        <dbReference type="EMBL" id="ADN13968.1"/>
    </source>
</evidence>
<reference evidence="3" key="1">
    <citation type="journal article" date="2011" name="MBio">
        <title>Novel metabolic attributes of the genus Cyanothece, comprising a group of unicellular nitrogen-fixing Cyanobacteria.</title>
        <authorList>
            <person name="Bandyopadhyay A."/>
            <person name="Elvitigala T."/>
            <person name="Welsh E."/>
            <person name="Stockel J."/>
            <person name="Liberton M."/>
            <person name="Min H."/>
            <person name="Sherman L.A."/>
            <person name="Pakrasi H.B."/>
        </authorList>
    </citation>
    <scope>NUCLEOTIDE SEQUENCE [LARGE SCALE GENOMIC DNA]</scope>
    <source>
        <strain evidence="3">PCC 7822</strain>
    </source>
</reference>
<dbReference type="Proteomes" id="UP000008206">
    <property type="component" value="Chromosome"/>
</dbReference>
<evidence type="ECO:0000313" key="3">
    <source>
        <dbReference type="Proteomes" id="UP000008206"/>
    </source>
</evidence>